<feature type="compositionally biased region" description="Polar residues" evidence="6">
    <location>
        <begin position="60"/>
        <end position="98"/>
    </location>
</feature>
<evidence type="ECO:0000256" key="1">
    <source>
        <dbReference type="ARBA" id="ARBA00004123"/>
    </source>
</evidence>
<organism evidence="8 9">
    <name type="scientific">Crassostrea virginica</name>
    <name type="common">Eastern oyster</name>
    <dbReference type="NCBI Taxonomy" id="6565"/>
    <lineage>
        <taxon>Eukaryota</taxon>
        <taxon>Metazoa</taxon>
        <taxon>Spiralia</taxon>
        <taxon>Lophotrochozoa</taxon>
        <taxon>Mollusca</taxon>
        <taxon>Bivalvia</taxon>
        <taxon>Autobranchia</taxon>
        <taxon>Pteriomorphia</taxon>
        <taxon>Ostreida</taxon>
        <taxon>Ostreoidea</taxon>
        <taxon>Ostreidae</taxon>
        <taxon>Crassostrea</taxon>
    </lineage>
</organism>
<dbReference type="SMART" id="SM00249">
    <property type="entry name" value="PHD"/>
    <property type="match status" value="1"/>
</dbReference>
<dbReference type="GeneID" id="111136284"/>
<dbReference type="GO" id="GO:0003682">
    <property type="term" value="F:chromatin binding"/>
    <property type="evidence" value="ECO:0007669"/>
    <property type="project" value="TreeGrafter"/>
</dbReference>
<evidence type="ECO:0000313" key="9">
    <source>
        <dbReference type="RefSeq" id="XP_022342743.1"/>
    </source>
</evidence>
<dbReference type="InterPro" id="IPR011011">
    <property type="entry name" value="Znf_FYVE_PHD"/>
</dbReference>
<dbReference type="AlphaFoldDB" id="A0A8B8ESM4"/>
<reference evidence="9" key="2">
    <citation type="submission" date="2025-08" db="UniProtKB">
        <authorList>
            <consortium name="RefSeq"/>
        </authorList>
    </citation>
    <scope>IDENTIFICATION</scope>
    <source>
        <tissue evidence="9">Whole sample</tissue>
    </source>
</reference>
<evidence type="ECO:0000256" key="5">
    <source>
        <dbReference type="ARBA" id="ARBA00023242"/>
    </source>
</evidence>
<evidence type="ECO:0000256" key="2">
    <source>
        <dbReference type="ARBA" id="ARBA00022723"/>
    </source>
</evidence>
<dbReference type="InterPro" id="IPR013083">
    <property type="entry name" value="Znf_RING/FYVE/PHD"/>
</dbReference>
<keyword evidence="3" id="KW-0863">Zinc-finger</keyword>
<evidence type="ECO:0000259" key="7">
    <source>
        <dbReference type="SMART" id="SM00249"/>
    </source>
</evidence>
<keyword evidence="4" id="KW-0862">Zinc</keyword>
<dbReference type="OrthoDB" id="79252at2759"/>
<accession>A0A8B8ESM4</accession>
<keyword evidence="2" id="KW-0479">Metal-binding</keyword>
<feature type="domain" description="Zinc finger PHD-type" evidence="7">
    <location>
        <begin position="109"/>
        <end position="153"/>
    </location>
</feature>
<dbReference type="KEGG" id="cvn:111136284"/>
<protein>
    <submittedName>
        <fullName evidence="9">PHD finger protein 23B-like isoform X1</fullName>
    </submittedName>
</protein>
<dbReference type="SUPFAM" id="SSF57903">
    <property type="entry name" value="FYVE/PHD zinc finger"/>
    <property type="match status" value="1"/>
</dbReference>
<dbReference type="Proteomes" id="UP000694844">
    <property type="component" value="Chromosome 1"/>
</dbReference>
<keyword evidence="8" id="KW-1185">Reference proteome</keyword>
<gene>
    <name evidence="9" type="primary">LOC111136284</name>
</gene>
<name>A0A8B8ESM4_CRAVI</name>
<dbReference type="CDD" id="cd15546">
    <property type="entry name" value="PHD_PHF13_like"/>
    <property type="match status" value="1"/>
</dbReference>
<dbReference type="InterPro" id="IPR001965">
    <property type="entry name" value="Znf_PHD"/>
</dbReference>
<evidence type="ECO:0000256" key="3">
    <source>
        <dbReference type="ARBA" id="ARBA00022771"/>
    </source>
</evidence>
<reference evidence="8" key="1">
    <citation type="submission" date="2024-06" db="UniProtKB">
        <authorList>
            <consortium name="RefSeq"/>
        </authorList>
    </citation>
    <scope>NUCLEOTIDE SEQUENCE [LARGE SCALE GENOMIC DNA]</scope>
</reference>
<dbReference type="PANTHER" id="PTHR14571">
    <property type="entry name" value="HISTONE-LYSINE N-METHYLTRANSFERASE SET-26-RELATED"/>
    <property type="match status" value="1"/>
</dbReference>
<evidence type="ECO:0000313" key="8">
    <source>
        <dbReference type="Proteomes" id="UP000694844"/>
    </source>
</evidence>
<dbReference type="Gene3D" id="3.30.40.10">
    <property type="entry name" value="Zinc/RING finger domain, C3HC4 (zinc finger)"/>
    <property type="match status" value="1"/>
</dbReference>
<keyword evidence="5" id="KW-0539">Nucleus</keyword>
<dbReference type="PANTHER" id="PTHR14571:SF13">
    <property type="entry name" value="PHD FINGER PROTEIN 13"/>
    <property type="match status" value="1"/>
</dbReference>
<feature type="region of interest" description="Disordered" evidence="6">
    <location>
        <begin position="55"/>
        <end position="99"/>
    </location>
</feature>
<dbReference type="GO" id="GO:0005634">
    <property type="term" value="C:nucleus"/>
    <property type="evidence" value="ECO:0007669"/>
    <property type="project" value="UniProtKB-SubCell"/>
</dbReference>
<dbReference type="GO" id="GO:0007076">
    <property type="term" value="P:mitotic chromosome condensation"/>
    <property type="evidence" value="ECO:0007669"/>
    <property type="project" value="TreeGrafter"/>
</dbReference>
<sequence length="174" mass="20044">MTEEVFKAPKKRKIVGKVDYEHHGSLPPRRKKTKEDFYMFCTVVMEYTQYEAQRSEDLRSNNNMSPLDSSGSTAESYTSDTTLSAGSPTHQFPGSQELNDSEEESELITCFCMKPYAGRPMIECSECETWIHFSCAKIRKNNVPEVYTCQLCRDSKFTARKSNRVRTENNKFTT</sequence>
<evidence type="ECO:0000256" key="6">
    <source>
        <dbReference type="SAM" id="MobiDB-lite"/>
    </source>
</evidence>
<dbReference type="GO" id="GO:0008270">
    <property type="term" value="F:zinc ion binding"/>
    <property type="evidence" value="ECO:0007669"/>
    <property type="project" value="UniProtKB-KW"/>
</dbReference>
<comment type="subcellular location">
    <subcellularLocation>
        <location evidence="1">Nucleus</location>
    </subcellularLocation>
</comment>
<proteinExistence type="predicted"/>
<dbReference type="RefSeq" id="XP_022342743.1">
    <property type="nucleotide sequence ID" value="XM_022487035.1"/>
</dbReference>
<dbReference type="Pfam" id="PF20826">
    <property type="entry name" value="PHD_5"/>
    <property type="match status" value="1"/>
</dbReference>
<evidence type="ECO:0000256" key="4">
    <source>
        <dbReference type="ARBA" id="ARBA00022833"/>
    </source>
</evidence>